<evidence type="ECO:0000256" key="1">
    <source>
        <dbReference type="ARBA" id="ARBA00009922"/>
    </source>
</evidence>
<dbReference type="GO" id="GO:0005634">
    <property type="term" value="C:nucleus"/>
    <property type="evidence" value="ECO:0007669"/>
    <property type="project" value="TreeGrafter"/>
</dbReference>
<evidence type="ECO:0000256" key="4">
    <source>
        <dbReference type="ARBA" id="ARBA00022806"/>
    </source>
</evidence>
<protein>
    <recommendedName>
        <fullName evidence="9">DNA 3'-5' helicase</fullName>
        <ecNumber evidence="9">5.6.2.4</ecNumber>
    </recommendedName>
</protein>
<dbReference type="GO" id="GO:0000725">
    <property type="term" value="P:recombinational repair"/>
    <property type="evidence" value="ECO:0007669"/>
    <property type="project" value="TreeGrafter"/>
</dbReference>
<evidence type="ECO:0000313" key="15">
    <source>
        <dbReference type="EMBL" id="QBM86347.1"/>
    </source>
</evidence>
<dbReference type="EMBL" id="CP034456">
    <property type="protein sequence ID" value="QBM86347.1"/>
    <property type="molecule type" value="Genomic_DNA"/>
</dbReference>
<dbReference type="CDD" id="cd17932">
    <property type="entry name" value="DEXQc_UvrD"/>
    <property type="match status" value="1"/>
</dbReference>
<keyword evidence="2 11" id="KW-0547">Nucleotide-binding</keyword>
<evidence type="ECO:0000259" key="13">
    <source>
        <dbReference type="PROSITE" id="PS51198"/>
    </source>
</evidence>
<gene>
    <name evidence="15" type="primary">MPUL0A09840</name>
    <name evidence="15" type="ORF">METSCH_A09840</name>
</gene>
<dbReference type="PANTHER" id="PTHR11070">
    <property type="entry name" value="UVRD / RECB / PCRA DNA HELICASE FAMILY MEMBER"/>
    <property type="match status" value="1"/>
</dbReference>
<organism evidence="15 16">
    <name type="scientific">Metschnikowia aff. pulcherrima</name>
    <dbReference type="NCBI Taxonomy" id="2163413"/>
    <lineage>
        <taxon>Eukaryota</taxon>
        <taxon>Fungi</taxon>
        <taxon>Dikarya</taxon>
        <taxon>Ascomycota</taxon>
        <taxon>Saccharomycotina</taxon>
        <taxon>Pichiomycetes</taxon>
        <taxon>Metschnikowiaceae</taxon>
        <taxon>Metschnikowia</taxon>
    </lineage>
</organism>
<dbReference type="Pfam" id="PF00580">
    <property type="entry name" value="UvrD-helicase"/>
    <property type="match status" value="1"/>
</dbReference>
<dbReference type="AlphaFoldDB" id="A0A4P6XGA7"/>
<dbReference type="InterPro" id="IPR000212">
    <property type="entry name" value="DNA_helicase_UvrD/REP"/>
</dbReference>
<dbReference type="Gene3D" id="1.10.486.10">
    <property type="entry name" value="PCRA, domain 4"/>
    <property type="match status" value="1"/>
</dbReference>
<accession>A0A4P6XGA7</accession>
<evidence type="ECO:0000256" key="8">
    <source>
        <dbReference type="ARBA" id="ARBA00034617"/>
    </source>
</evidence>
<proteinExistence type="inferred from homology"/>
<comment type="similarity">
    <text evidence="1">Belongs to the helicase family. UvrD subfamily.</text>
</comment>
<dbReference type="InterPro" id="IPR014017">
    <property type="entry name" value="DNA_helicase_UvrD-like_C"/>
</dbReference>
<evidence type="ECO:0000256" key="11">
    <source>
        <dbReference type="PROSITE-ProRule" id="PRU00560"/>
    </source>
</evidence>
<keyword evidence="7" id="KW-0413">Isomerase</keyword>
<evidence type="ECO:0000256" key="10">
    <source>
        <dbReference type="ARBA" id="ARBA00048988"/>
    </source>
</evidence>
<comment type="catalytic activity">
    <reaction evidence="10">
        <text>ATP + H2O = ADP + phosphate + H(+)</text>
        <dbReference type="Rhea" id="RHEA:13065"/>
        <dbReference type="ChEBI" id="CHEBI:15377"/>
        <dbReference type="ChEBI" id="CHEBI:15378"/>
        <dbReference type="ChEBI" id="CHEBI:30616"/>
        <dbReference type="ChEBI" id="CHEBI:43474"/>
        <dbReference type="ChEBI" id="CHEBI:456216"/>
        <dbReference type="EC" id="5.6.2.4"/>
    </reaction>
</comment>
<dbReference type="InterPro" id="IPR014016">
    <property type="entry name" value="UvrD-like_ATP-bd"/>
</dbReference>
<keyword evidence="16" id="KW-1185">Reference proteome</keyword>
<dbReference type="GO" id="GO:0003677">
    <property type="term" value="F:DNA binding"/>
    <property type="evidence" value="ECO:0007669"/>
    <property type="project" value="UniProtKB-KW"/>
</dbReference>
<dbReference type="PANTHER" id="PTHR11070:SF2">
    <property type="entry name" value="ATP-DEPENDENT DNA HELICASE SRS2"/>
    <property type="match status" value="1"/>
</dbReference>
<dbReference type="Gene3D" id="3.40.50.300">
    <property type="entry name" value="P-loop containing nucleotide triphosphate hydrolases"/>
    <property type="match status" value="2"/>
</dbReference>
<evidence type="ECO:0000256" key="12">
    <source>
        <dbReference type="SAM" id="MobiDB-lite"/>
    </source>
</evidence>
<dbReference type="Pfam" id="PF13361">
    <property type="entry name" value="UvrD_C"/>
    <property type="match status" value="2"/>
</dbReference>
<keyword evidence="4 11" id="KW-0347">Helicase</keyword>
<keyword evidence="3 11" id="KW-0378">Hydrolase</keyword>
<feature type="binding site" evidence="11">
    <location>
        <begin position="34"/>
        <end position="41"/>
    </location>
    <ligand>
        <name>ATP</name>
        <dbReference type="ChEBI" id="CHEBI:30616"/>
    </ligand>
</feature>
<feature type="domain" description="UvrD-like helicase C-terminal" evidence="14">
    <location>
        <begin position="325"/>
        <end position="635"/>
    </location>
</feature>
<evidence type="ECO:0000256" key="7">
    <source>
        <dbReference type="ARBA" id="ARBA00023235"/>
    </source>
</evidence>
<dbReference type="STRING" id="2163413.A0A4P6XGA7"/>
<dbReference type="Proteomes" id="UP000292447">
    <property type="component" value="Chromosome I"/>
</dbReference>
<feature type="domain" description="UvrD-like helicase ATP-binding" evidence="13">
    <location>
        <begin position="13"/>
        <end position="324"/>
    </location>
</feature>
<evidence type="ECO:0000259" key="14">
    <source>
        <dbReference type="PROSITE" id="PS51217"/>
    </source>
</evidence>
<dbReference type="SUPFAM" id="SSF52540">
    <property type="entry name" value="P-loop containing nucleoside triphosphate hydrolases"/>
    <property type="match status" value="1"/>
</dbReference>
<keyword evidence="6" id="KW-0238">DNA-binding</keyword>
<dbReference type="PROSITE" id="PS51198">
    <property type="entry name" value="UVRD_HELICASE_ATP_BIND"/>
    <property type="match status" value="1"/>
</dbReference>
<evidence type="ECO:0000256" key="9">
    <source>
        <dbReference type="ARBA" id="ARBA00034808"/>
    </source>
</evidence>
<evidence type="ECO:0000256" key="2">
    <source>
        <dbReference type="ARBA" id="ARBA00022741"/>
    </source>
</evidence>
<evidence type="ECO:0000313" key="16">
    <source>
        <dbReference type="Proteomes" id="UP000292447"/>
    </source>
</evidence>
<dbReference type="InterPro" id="IPR013986">
    <property type="entry name" value="DExx_box_DNA_helicase_dom_sf"/>
</dbReference>
<name>A0A4P6XGA7_9ASCO</name>
<dbReference type="GO" id="GO:0016787">
    <property type="term" value="F:hydrolase activity"/>
    <property type="evidence" value="ECO:0007669"/>
    <property type="project" value="UniProtKB-UniRule"/>
</dbReference>
<reference evidence="16" key="1">
    <citation type="submission" date="2019-03" db="EMBL/GenBank/DDBJ databases">
        <title>Snf2 controls pulcherriminic acid biosynthesis and connects pigmentation and antifungal activity of the yeast Metschnikowia pulcherrima.</title>
        <authorList>
            <person name="Gore-Lloyd D."/>
            <person name="Sumann I."/>
            <person name="Brachmann A.O."/>
            <person name="Schneeberger K."/>
            <person name="Ortiz-Merino R.A."/>
            <person name="Moreno-Beltran M."/>
            <person name="Schlaefli M."/>
            <person name="Kirner P."/>
            <person name="Santos Kron A."/>
            <person name="Wolfe K.H."/>
            <person name="Piel J."/>
            <person name="Ahrens C.H."/>
            <person name="Henk D."/>
            <person name="Freimoser F.M."/>
        </authorList>
    </citation>
    <scope>NUCLEOTIDE SEQUENCE [LARGE SCALE GENOMIC DNA]</scope>
    <source>
        <strain evidence="16">APC 1.2</strain>
    </source>
</reference>
<dbReference type="Gene3D" id="1.10.10.160">
    <property type="match status" value="1"/>
</dbReference>
<feature type="region of interest" description="Disordered" evidence="12">
    <location>
        <begin position="821"/>
        <end position="840"/>
    </location>
</feature>
<comment type="catalytic activity">
    <reaction evidence="8">
        <text>Couples ATP hydrolysis with the unwinding of duplex DNA by translocating in the 3'-5' direction.</text>
        <dbReference type="EC" id="5.6.2.4"/>
    </reaction>
</comment>
<evidence type="ECO:0000256" key="5">
    <source>
        <dbReference type="ARBA" id="ARBA00022840"/>
    </source>
</evidence>
<evidence type="ECO:0000256" key="6">
    <source>
        <dbReference type="ARBA" id="ARBA00023125"/>
    </source>
</evidence>
<dbReference type="EC" id="5.6.2.4" evidence="9"/>
<dbReference type="GO" id="GO:0005524">
    <property type="term" value="F:ATP binding"/>
    <property type="evidence" value="ECO:0007669"/>
    <property type="project" value="UniProtKB-UniRule"/>
</dbReference>
<dbReference type="GO" id="GO:0043138">
    <property type="term" value="F:3'-5' DNA helicase activity"/>
    <property type="evidence" value="ECO:0007669"/>
    <property type="project" value="UniProtKB-EC"/>
</dbReference>
<evidence type="ECO:0000256" key="3">
    <source>
        <dbReference type="ARBA" id="ARBA00022801"/>
    </source>
</evidence>
<keyword evidence="5 11" id="KW-0067">ATP-binding</keyword>
<dbReference type="PROSITE" id="PS51217">
    <property type="entry name" value="UVRD_HELICASE_CTER"/>
    <property type="match status" value="1"/>
</dbReference>
<sequence length="878" mass="99619">MDETELEDRILASLNEKQRQAVTSPSSGILQIVAGPGTGKTKVIVSRVAYLLLHEQISPQNIIVTTFTKKAANEMMERLRELFAGTEIAVGKLLIGTFHSICYKIIQKYGKLVKLENVSIADEKDAMQILTHVLTSKITDQQWDIIDSLPKDQTLQFKARNETSKYRGFDEKKLRRHISKAKSLGLFPETYDAQRDKNSLISIVYQAYQNELISNRVLDFDDCLLYCYKIVSTFPVLEFVQHTLVDEFQDTNEIQLQLMYHFAKGHRTDPELQHNVTIVGDPDQSIYAFRDAQAVNFEKMRLHYAKVPGRNCEVITLDENYRSTSDILHISETVMRQQSGRVVKNLTSQHSKSFKPVQAVLESNEEEAKWIAHQIECLQGLPQDIFTLSDMAILVRSAYQTRAIETELTKRKIPYFMVRGKAFWDRKEVVAMLDYLRCVANENDKLAFMRCVNFPKRGLGPKTLADLESVIDRERISHPQQTVYETLKKVGDAELKSALGPKMRSGLKLFLLVIEDTVLELETRFDPEANDKQAILEGIFSTLYKNAGISQEFEDSKDCDLNICEVKSQLMAFEPPPEDLLPGLTQTAVAEQMTGPVFVRKFLELISLYDTDPGKSEEELQKPKVSISTIHGSKGLEWPVVFVPGLSEGLLPASFAINEKVPETINEERRCFYVATSRAQALLFISGYVESDYGLGWHRRIDEVSRFMKEARAHCVSSLDISTPEKLLALYEIRGMSMNDPDFSVKTYMKKYNRRMKEYVKREEKRDSLKGFTFAGDLDLFKPESPFHRKSAAFPKFAPKPAEIERLKPSTAMPEIICIDDESDNSPKKAPSVTLPPIKGMKAGFKKPAEALTGAAGVKRAPAYIPVRPNSKKRLGTK</sequence>
<dbReference type="InterPro" id="IPR027417">
    <property type="entry name" value="P-loop_NTPase"/>
</dbReference>